<comment type="caution">
    <text evidence="1">The sequence shown here is derived from an EMBL/GenBank/DDBJ whole genome shotgun (WGS) entry which is preliminary data.</text>
</comment>
<sequence length="188" mass="21821">MTSLRLHFLLLFMLRPFLFYQNSIRQYCFQTHPKRKIFDNAIKQGVFSFDESAKLREENNGEIPSDILDMLWTNHKLNAIDTPYGTCLQRTNGKCTFAKQPPCLTCNSGNPCRDLCVGAFEGDIQKYEILINSTKSMIESAKVYNRTEMAKENEELLNLYEVIHSKIIKGNIIYSRLDRLKKTGEHNE</sequence>
<name>A0A1S8TW69_9CLOT</name>
<evidence type="ECO:0000313" key="1">
    <source>
        <dbReference type="EMBL" id="OOM81961.1"/>
    </source>
</evidence>
<protein>
    <submittedName>
        <fullName evidence="1">Uncharacterized protein</fullName>
    </submittedName>
</protein>
<dbReference type="STRING" id="29367.CLPUN_06760"/>
<reference evidence="1 2" key="1">
    <citation type="submission" date="2016-05" db="EMBL/GenBank/DDBJ databases">
        <title>Microbial solvent formation.</title>
        <authorList>
            <person name="Poehlein A."/>
            <person name="Montoya Solano J.D."/>
            <person name="Flitsch S."/>
            <person name="Krabben P."/>
            <person name="Duerre P."/>
            <person name="Daniel R."/>
        </authorList>
    </citation>
    <scope>NUCLEOTIDE SEQUENCE [LARGE SCALE GENOMIC DNA]</scope>
    <source>
        <strain evidence="1 2">DSM 2619</strain>
    </source>
</reference>
<proteinExistence type="predicted"/>
<dbReference type="AlphaFoldDB" id="A0A1S8TW69"/>
<keyword evidence="2" id="KW-1185">Reference proteome</keyword>
<accession>A0A1S8TW69</accession>
<dbReference type="Proteomes" id="UP000190890">
    <property type="component" value="Unassembled WGS sequence"/>
</dbReference>
<evidence type="ECO:0000313" key="2">
    <source>
        <dbReference type="Proteomes" id="UP000190890"/>
    </source>
</evidence>
<organism evidence="1 2">
    <name type="scientific">Clostridium puniceum</name>
    <dbReference type="NCBI Taxonomy" id="29367"/>
    <lineage>
        <taxon>Bacteria</taxon>
        <taxon>Bacillati</taxon>
        <taxon>Bacillota</taxon>
        <taxon>Clostridia</taxon>
        <taxon>Eubacteriales</taxon>
        <taxon>Clostridiaceae</taxon>
        <taxon>Clostridium</taxon>
    </lineage>
</organism>
<gene>
    <name evidence="1" type="ORF">CLPUN_06760</name>
</gene>
<dbReference type="EMBL" id="LZZM01000039">
    <property type="protein sequence ID" value="OOM81961.1"/>
    <property type="molecule type" value="Genomic_DNA"/>
</dbReference>